<feature type="compositionally biased region" description="Basic residues" evidence="1">
    <location>
        <begin position="60"/>
        <end position="70"/>
    </location>
</feature>
<dbReference type="AlphaFoldDB" id="W9YPP3"/>
<feature type="compositionally biased region" description="Polar residues" evidence="1">
    <location>
        <begin position="78"/>
        <end position="87"/>
    </location>
</feature>
<evidence type="ECO:0000256" key="1">
    <source>
        <dbReference type="SAM" id="MobiDB-lite"/>
    </source>
</evidence>
<dbReference type="EMBL" id="AMWN01000002">
    <property type="protein sequence ID" value="EXJ94862.1"/>
    <property type="molecule type" value="Genomic_DNA"/>
</dbReference>
<dbReference type="InterPro" id="IPR011074">
    <property type="entry name" value="CRAL/TRIO_N_dom"/>
</dbReference>
<dbReference type="eggNOG" id="KOG1470">
    <property type="taxonomic scope" value="Eukaryota"/>
</dbReference>
<dbReference type="InterPro" id="IPR052432">
    <property type="entry name" value="PITP/CRAL-TRIO"/>
</dbReference>
<dbReference type="CDD" id="cd00170">
    <property type="entry name" value="SEC14"/>
    <property type="match status" value="1"/>
</dbReference>
<dbReference type="InterPro" id="IPR036273">
    <property type="entry name" value="CRAL/TRIO_N_dom_sf"/>
</dbReference>
<dbReference type="PANTHER" id="PTHR46590">
    <property type="entry name" value="PHOSPHATIDYLINOSITOL TRANSFER PROTEIN CSR1-RELATED"/>
    <property type="match status" value="1"/>
</dbReference>
<dbReference type="STRING" id="1182541.W9YPP3"/>
<keyword evidence="4" id="KW-1185">Reference proteome</keyword>
<feature type="domain" description="CRAL-TRIO" evidence="2">
    <location>
        <begin position="205"/>
        <end position="350"/>
    </location>
</feature>
<feature type="compositionally biased region" description="Acidic residues" evidence="1">
    <location>
        <begin position="462"/>
        <end position="472"/>
    </location>
</feature>
<dbReference type="InterPro" id="IPR001251">
    <property type="entry name" value="CRAL-TRIO_dom"/>
</dbReference>
<reference evidence="3 4" key="1">
    <citation type="submission" date="2013-03" db="EMBL/GenBank/DDBJ databases">
        <title>The Genome Sequence of Capronia coronata CBS 617.96.</title>
        <authorList>
            <consortium name="The Broad Institute Genomics Platform"/>
            <person name="Cuomo C."/>
            <person name="de Hoog S."/>
            <person name="Gorbushina A."/>
            <person name="Walker B."/>
            <person name="Young S.K."/>
            <person name="Zeng Q."/>
            <person name="Gargeya S."/>
            <person name="Fitzgerald M."/>
            <person name="Haas B."/>
            <person name="Abouelleil A."/>
            <person name="Allen A.W."/>
            <person name="Alvarado L."/>
            <person name="Arachchi H.M."/>
            <person name="Berlin A.M."/>
            <person name="Chapman S.B."/>
            <person name="Gainer-Dewar J."/>
            <person name="Goldberg J."/>
            <person name="Griggs A."/>
            <person name="Gujja S."/>
            <person name="Hansen M."/>
            <person name="Howarth C."/>
            <person name="Imamovic A."/>
            <person name="Ireland A."/>
            <person name="Larimer J."/>
            <person name="McCowan C."/>
            <person name="Murphy C."/>
            <person name="Pearson M."/>
            <person name="Poon T.W."/>
            <person name="Priest M."/>
            <person name="Roberts A."/>
            <person name="Saif S."/>
            <person name="Shea T."/>
            <person name="Sisk P."/>
            <person name="Sykes S."/>
            <person name="Wortman J."/>
            <person name="Nusbaum C."/>
            <person name="Birren B."/>
        </authorList>
    </citation>
    <scope>NUCLEOTIDE SEQUENCE [LARGE SCALE GENOMIC DNA]</scope>
    <source>
        <strain evidence="3 4">CBS 617.96</strain>
    </source>
</reference>
<dbReference type="GeneID" id="19158155"/>
<comment type="caution">
    <text evidence="3">The sequence shown here is derived from an EMBL/GenBank/DDBJ whole genome shotgun (WGS) entry which is preliminary data.</text>
</comment>
<dbReference type="HOGENOM" id="CLU_016665_3_0_1"/>
<dbReference type="SMART" id="SM01100">
    <property type="entry name" value="CRAL_TRIO_N"/>
    <property type="match status" value="1"/>
</dbReference>
<dbReference type="PROSITE" id="PS50191">
    <property type="entry name" value="CRAL_TRIO"/>
    <property type="match status" value="1"/>
</dbReference>
<name>W9YPP3_9EURO</name>
<protein>
    <recommendedName>
        <fullName evidence="2">CRAL-TRIO domain-containing protein</fullName>
    </recommendedName>
</protein>
<dbReference type="Pfam" id="PF03765">
    <property type="entry name" value="CRAL_TRIO_N"/>
    <property type="match status" value="1"/>
</dbReference>
<dbReference type="InterPro" id="IPR036865">
    <property type="entry name" value="CRAL-TRIO_dom_sf"/>
</dbReference>
<dbReference type="Proteomes" id="UP000019484">
    <property type="component" value="Unassembled WGS sequence"/>
</dbReference>
<feature type="region of interest" description="Disordered" evidence="1">
    <location>
        <begin position="441"/>
        <end position="472"/>
    </location>
</feature>
<dbReference type="Gene3D" id="3.40.525.10">
    <property type="entry name" value="CRAL-TRIO lipid binding domain"/>
    <property type="match status" value="1"/>
</dbReference>
<evidence type="ECO:0000313" key="3">
    <source>
        <dbReference type="EMBL" id="EXJ94862.1"/>
    </source>
</evidence>
<feature type="region of interest" description="Disordered" evidence="1">
    <location>
        <begin position="31"/>
        <end position="95"/>
    </location>
</feature>
<dbReference type="OrthoDB" id="43460at2759"/>
<dbReference type="SUPFAM" id="SSF46938">
    <property type="entry name" value="CRAL/TRIO N-terminal domain"/>
    <property type="match status" value="1"/>
</dbReference>
<proteinExistence type="predicted"/>
<dbReference type="SUPFAM" id="SSF52087">
    <property type="entry name" value="CRAL/TRIO domain"/>
    <property type="match status" value="1"/>
</dbReference>
<organism evidence="3 4">
    <name type="scientific">Capronia coronata CBS 617.96</name>
    <dbReference type="NCBI Taxonomy" id="1182541"/>
    <lineage>
        <taxon>Eukaryota</taxon>
        <taxon>Fungi</taxon>
        <taxon>Dikarya</taxon>
        <taxon>Ascomycota</taxon>
        <taxon>Pezizomycotina</taxon>
        <taxon>Eurotiomycetes</taxon>
        <taxon>Chaetothyriomycetidae</taxon>
        <taxon>Chaetothyriales</taxon>
        <taxon>Herpotrichiellaceae</taxon>
        <taxon>Capronia</taxon>
    </lineage>
</organism>
<accession>W9YPP3</accession>
<dbReference type="Pfam" id="PF00650">
    <property type="entry name" value="CRAL_TRIO"/>
    <property type="match status" value="1"/>
</dbReference>
<evidence type="ECO:0000313" key="4">
    <source>
        <dbReference type="Proteomes" id="UP000019484"/>
    </source>
</evidence>
<gene>
    <name evidence="3" type="ORF">A1O1_03260</name>
</gene>
<sequence length="472" mass="53572">MPIPPGHLGNLTPEQEVKLRELWAATFNVFGVKDPHDTSGTETPQTEDAQSVSEVDSKDKKKGKKRFGVFKRHDKDSSNGTVTPTKDPSQHADADDKYGQVKDFHQILATQDPESLRAAFWSMVKADHPDSLLLRFLRARKWDVDKALVMLVSTMKWRSHEQHVDDDIIYRGEGGALEDSKSNDPAVRKEGEDFLTQLRLGKSFLHGTDKEGRPLCHVRVRLHRGGEQSERSLERYTVYVIETARLTLKPPVETACIIFDMTNFTMANMDYSPVKFMIKVFEANYPESLGAVLVHKAPWIFQGIWKIIRGWLDPVVAGKVHFTSNVDDLEKFIDRSHIVKELDGNDDWEYTYVEPRAGENDPMKDHEARTALEAQRHVDVRHYQHKTFEWIAKGTGPEADQIKAARNALAGKLYDNYWKLDKHIRARTFYDRIGMISPDGQVNFYPPPPGKGGNASLPPSDIPDDASADDVD</sequence>
<feature type="compositionally biased region" description="Polar residues" evidence="1">
    <location>
        <begin position="40"/>
        <end position="54"/>
    </location>
</feature>
<dbReference type="PANTHER" id="PTHR46590:SF1">
    <property type="entry name" value="PHOSPHATIDYLINOSITOL TRANSFER PROTEIN CSR1"/>
    <property type="match status" value="1"/>
</dbReference>
<dbReference type="RefSeq" id="XP_007722356.1">
    <property type="nucleotide sequence ID" value="XM_007724166.1"/>
</dbReference>
<dbReference type="SMART" id="SM00516">
    <property type="entry name" value="SEC14"/>
    <property type="match status" value="1"/>
</dbReference>
<evidence type="ECO:0000259" key="2">
    <source>
        <dbReference type="PROSITE" id="PS50191"/>
    </source>
</evidence>